<proteinExistence type="predicted"/>
<evidence type="ECO:0000313" key="2">
    <source>
        <dbReference type="EMBL" id="EGV65014.1"/>
    </source>
</evidence>
<feature type="compositionally biased region" description="Polar residues" evidence="1">
    <location>
        <begin position="213"/>
        <end position="237"/>
    </location>
</feature>
<reference evidence="2 3" key="1">
    <citation type="journal article" date="2011" name="Proc. Natl. Acad. Sci. U.S.A.">
        <title>Comparative genomics of xylose-fermenting fungi for enhanced biofuel production.</title>
        <authorList>
            <person name="Wohlbach D.J."/>
            <person name="Kuo A."/>
            <person name="Sato T.K."/>
            <person name="Potts K.M."/>
            <person name="Salamov A.A."/>
            <person name="LaButti K.M."/>
            <person name="Sun H."/>
            <person name="Clum A."/>
            <person name="Pangilinan J.L."/>
            <person name="Lindquist E.A."/>
            <person name="Lucas S."/>
            <person name="Lapidus A."/>
            <person name="Jin M."/>
            <person name="Gunawan C."/>
            <person name="Balan V."/>
            <person name="Dale B.E."/>
            <person name="Jeffries T.W."/>
            <person name="Zinkel R."/>
            <person name="Barry K.W."/>
            <person name="Grigoriev I.V."/>
            <person name="Gasch A.P."/>
        </authorList>
    </citation>
    <scope>NUCLEOTIDE SEQUENCE [LARGE SCALE GENOMIC DNA]</scope>
    <source>
        <strain evidence="3">ATCC 10573 / BCRC 21748 / CBS 615 / JCM 9827 / NBRC 10315 / NRRL Y-1498 / VKM Y-70</strain>
    </source>
</reference>
<protein>
    <submittedName>
        <fullName evidence="2">Uncharacterized protein</fullName>
    </submittedName>
</protein>
<accession>G3B1U6</accession>
<feature type="compositionally biased region" description="Low complexity" evidence="1">
    <location>
        <begin position="178"/>
        <end position="190"/>
    </location>
</feature>
<dbReference type="OrthoDB" id="6077919at2759"/>
<dbReference type="Proteomes" id="UP000000707">
    <property type="component" value="Unassembled WGS sequence"/>
</dbReference>
<feature type="region of interest" description="Disordered" evidence="1">
    <location>
        <begin position="141"/>
        <end position="237"/>
    </location>
</feature>
<organism evidence="3">
    <name type="scientific">Candida tenuis (strain ATCC 10573 / BCRC 21748 / CBS 615 / JCM 9827 / NBRC 10315 / NRRL Y-1498 / VKM Y-70)</name>
    <name type="common">Yeast</name>
    <name type="synonym">Yamadazyma tenuis</name>
    <dbReference type="NCBI Taxonomy" id="590646"/>
    <lineage>
        <taxon>Eukaryota</taxon>
        <taxon>Fungi</taxon>
        <taxon>Dikarya</taxon>
        <taxon>Ascomycota</taxon>
        <taxon>Saccharomycotina</taxon>
        <taxon>Pichiomycetes</taxon>
        <taxon>Debaryomycetaceae</taxon>
        <taxon>Yamadazyma</taxon>
    </lineage>
</organism>
<sequence length="378" mass="40327">MSNLFKILESNSSDTDSSNIARQLQNNHSQINSSDPNRSYSSLPQDQSLQTYVSSVSTVSASQVPQSPYSQLMSHKAAQSVHHLPQSQYMSEMPMGSYVPPPAGHYRPVTDTANHFPPVYASQQSHGNQPQFQAASDEKLVGQDDMGGLPNLPPLASGHPLGHFPQGSPPLGSQNVYAQAPQVASQVQSQTPGQGYRRTQPQIQPSSTQPSQGSYMNTGTSPLSGSISLQANGQAGTSSSTNSVMLVGMVSGTSVVPSSNSSGSYFPVTTSAAHELPPILPPNPPWTGMTTTTTPTAPSHRPRYNPNCTFRSASSTNSTPSTRNPIVNIHNKCPLNRSTPPSTSCTPHSIHGPHYTLAWVPTPWKVIRSLVPPQPFIT</sequence>
<feature type="compositionally biased region" description="Low complexity" evidence="1">
    <location>
        <begin position="311"/>
        <end position="325"/>
    </location>
</feature>
<evidence type="ECO:0000256" key="1">
    <source>
        <dbReference type="SAM" id="MobiDB-lite"/>
    </source>
</evidence>
<name>G3B1U6_CANTC</name>
<keyword evidence="3" id="KW-1185">Reference proteome</keyword>
<feature type="compositionally biased region" description="Low complexity" evidence="1">
    <location>
        <begin position="199"/>
        <end position="212"/>
    </location>
</feature>
<gene>
    <name evidence="2" type="ORF">CANTEDRAFT_113303</name>
</gene>
<feature type="region of interest" description="Disordered" evidence="1">
    <location>
        <begin position="294"/>
        <end position="326"/>
    </location>
</feature>
<dbReference type="HOGENOM" id="CLU_731588_0_0_1"/>
<dbReference type="EMBL" id="GL996515">
    <property type="protein sequence ID" value="EGV65014.1"/>
    <property type="molecule type" value="Genomic_DNA"/>
</dbReference>
<dbReference type="AlphaFoldDB" id="G3B1U6"/>
<evidence type="ECO:0000313" key="3">
    <source>
        <dbReference type="Proteomes" id="UP000000707"/>
    </source>
</evidence>